<dbReference type="GO" id="GO:0004420">
    <property type="term" value="F:hydroxymethylglutaryl-CoA reductase (NADPH) activity"/>
    <property type="evidence" value="ECO:0007669"/>
    <property type="project" value="InterPro"/>
</dbReference>
<proteinExistence type="predicted"/>
<dbReference type="InterPro" id="IPR023076">
    <property type="entry name" value="HMG_CoA_Rdtase_CS"/>
</dbReference>
<evidence type="ECO:0000313" key="1">
    <source>
        <dbReference type="EMBL" id="QJI53713.1"/>
    </source>
</evidence>
<dbReference type="PROSITE" id="PS00066">
    <property type="entry name" value="HMG_COA_REDUCTASE_1"/>
    <property type="match status" value="1"/>
</dbReference>
<accession>A0A6M3YP92</accession>
<sequence length="257" mass="28624">MAYRKFKRSRRFAGRSRRRFRKSFGRRVRRIAYSIAEKKYYQYTLFGGVDGTPWPLTQAVSNPMTAASGLAVAYGATPRSLINTIPLGFSDGQRIGNKIFVEYIQLSFFIHFGLVEGDAMGANMAVNGCNMRYGIYYDRQAGGSAAPLVNLYEPMGGSSQWTYGAFRNKATLGKYKTLRDKQIRVAYTDTSATSGASGIPAVQEYIPIKRQFSFNGAATDTTVTSNLLRNDLAIVVSCNHNTSCYMWTGVRVCYRDA</sequence>
<organism evidence="1">
    <name type="scientific">Cressdnaviricota sp</name>
    <dbReference type="NCBI Taxonomy" id="2748378"/>
    <lineage>
        <taxon>Viruses</taxon>
        <taxon>Monodnaviria</taxon>
        <taxon>Shotokuvirae</taxon>
        <taxon>Cressdnaviricota</taxon>
    </lineage>
</organism>
<dbReference type="EMBL" id="MN928930">
    <property type="protein sequence ID" value="QJI53713.1"/>
    <property type="molecule type" value="Genomic_DNA"/>
</dbReference>
<name>A0A6M3YP92_9VIRU</name>
<protein>
    <submittedName>
        <fullName evidence="1">Capsid protein</fullName>
    </submittedName>
</protein>
<reference evidence="1" key="1">
    <citation type="submission" date="2020-01" db="EMBL/GenBank/DDBJ databases">
        <title>Novel CRESS-DNA virus.</title>
        <authorList>
            <person name="Liu Q."/>
            <person name="Shan T."/>
            <person name="Yang S."/>
            <person name="Zhang W."/>
        </authorList>
    </citation>
    <scope>NUCLEOTIDE SEQUENCE</scope>
    <source>
        <strain evidence="1">Fmg067cre3</strain>
    </source>
</reference>
<dbReference type="Gene3D" id="2.60.120.20">
    <property type="match status" value="1"/>
</dbReference>
<dbReference type="InterPro" id="IPR029053">
    <property type="entry name" value="Viral_coat"/>
</dbReference>